<dbReference type="PANTHER" id="PTHR30050:SF2">
    <property type="entry name" value="CHROMOSOMAL REPLICATION INITIATOR PROTEIN DNAA"/>
    <property type="match status" value="1"/>
</dbReference>
<evidence type="ECO:0000256" key="6">
    <source>
        <dbReference type="ARBA" id="ARBA00023125"/>
    </source>
</evidence>
<dbReference type="GO" id="GO:0008289">
    <property type="term" value="F:lipid binding"/>
    <property type="evidence" value="ECO:0007669"/>
    <property type="project" value="UniProtKB-KW"/>
</dbReference>
<dbReference type="GO" id="GO:0005886">
    <property type="term" value="C:plasma membrane"/>
    <property type="evidence" value="ECO:0007669"/>
    <property type="project" value="TreeGrafter"/>
</dbReference>
<evidence type="ECO:0000256" key="5">
    <source>
        <dbReference type="ARBA" id="ARBA00023121"/>
    </source>
</evidence>
<dbReference type="InterPro" id="IPR018312">
    <property type="entry name" value="Chromosome_initiator_DnaA_CS"/>
</dbReference>
<comment type="similarity">
    <text evidence="8">Belongs to the DnaA family.</text>
</comment>
<comment type="function">
    <text evidence="7">Plays an essential role in the initiation and regulation of chromosomal replication. ATP-DnaA binds to the origin of replication (oriC) to initiate formation of the DNA replication initiation complex once per cell cycle. Binds the DnaA box (a 9 base pair repeat at the origin) and separates the double-stranded (ds)DNA. Forms a right-handed helical filament on oriC DNA; dsDNA binds to the exterior of the filament while single-stranded (ss)DNA is stabiized in the filament's interior. The ATP-DnaA-oriC complex binds and stabilizes one strand of the AT-rich DNA unwinding element (DUE), permitting loading of DNA polymerase. After initiation quickly degrades to an ADP-DnaA complex that is not apt for DNA replication. Binds acidic phospholipids.</text>
</comment>
<dbReference type="CDD" id="cd00009">
    <property type="entry name" value="AAA"/>
    <property type="match status" value="1"/>
</dbReference>
<keyword evidence="11" id="KW-1185">Reference proteome</keyword>
<dbReference type="InterPro" id="IPR010921">
    <property type="entry name" value="Trp_repressor/repl_initiator"/>
</dbReference>
<proteinExistence type="inferred from homology"/>
<dbReference type="STRING" id="48003.BLA55_01535"/>
<evidence type="ECO:0000256" key="2">
    <source>
        <dbReference type="ARBA" id="ARBA00022705"/>
    </source>
</evidence>
<dbReference type="KEGG" id="mpul:BLA55_01535"/>
<dbReference type="OrthoDB" id="9807019at2"/>
<dbReference type="PROSITE" id="PS01008">
    <property type="entry name" value="DNAA"/>
    <property type="match status" value="1"/>
</dbReference>
<keyword evidence="4 7" id="KW-0067">ATP-binding</keyword>
<dbReference type="EMBL" id="CP017813">
    <property type="protein sequence ID" value="APJ38353.1"/>
    <property type="molecule type" value="Genomic_DNA"/>
</dbReference>
<dbReference type="SUPFAM" id="SSF52540">
    <property type="entry name" value="P-loop containing nucleoside triphosphate hydrolases"/>
    <property type="match status" value="1"/>
</dbReference>
<dbReference type="PRINTS" id="PR00051">
    <property type="entry name" value="DNAA"/>
</dbReference>
<accession>A0A1L4FRW6</accession>
<protein>
    <recommendedName>
        <fullName evidence="7">Chromosomal replication initiator protein DnaA</fullName>
    </recommendedName>
</protein>
<evidence type="ECO:0000259" key="9">
    <source>
        <dbReference type="SMART" id="SM00760"/>
    </source>
</evidence>
<evidence type="ECO:0000256" key="8">
    <source>
        <dbReference type="RuleBase" id="RU004227"/>
    </source>
</evidence>
<keyword evidence="2 7" id="KW-0235">DNA replication</keyword>
<gene>
    <name evidence="10" type="ORF">BLA55_01535</name>
</gene>
<dbReference type="GO" id="GO:0003688">
    <property type="term" value="F:DNA replication origin binding"/>
    <property type="evidence" value="ECO:0007669"/>
    <property type="project" value="InterPro"/>
</dbReference>
<keyword evidence="5" id="KW-0446">Lipid-binding</keyword>
<dbReference type="InterPro" id="IPR020591">
    <property type="entry name" value="Chromosome_initiator_DnaA-like"/>
</dbReference>
<sequence>MNNKNQKELDFFTREFLSRVRNELDTDRLTYKTLFSSWKAVKKEGLDVYFETTIPEKRLSEVKTFYKNLLKKVFEDLGGVEDLKFHVKSVSVNYIQEKISNEEIESIQEEDKINIFESNNLVLPKTINDDEVVLHQKSEKKKKIIKESQIIPYSDYNFDNFFIADFNDEVTYISKQIIKNEFDFPILFISSQSGMGKTHLLKTICAELQNKNVNALYINETSFSEKATKILLENKVAEKSKFLNFFNSLDVLILDDLQNFSYGNKKSTLRFLFNIIDNRINDKKITIIGCEKGIDELTIEFEDRIISRLKSGILTSINKPTNKDYLKYLDYYLKSKNFDPSLLSDESKEFIVRNHNKNIRELSGGLNRIVFFKKDFLENKNDFYYVRKCFENITKTIDKISPNAVIDTVGKYYKINKKDIISKSRNSSFVVARHISMYLCREVLEMSFEAIGDFFSRDHSSVVHAHKKIKRQLSTNSSTERTVKELSEDIKNYN</sequence>
<dbReference type="SMART" id="SM00760">
    <property type="entry name" value="Bac_DnaA_C"/>
    <property type="match status" value="1"/>
</dbReference>
<dbReference type="RefSeq" id="WP_073372356.1">
    <property type="nucleotide sequence ID" value="NZ_CP017813.1"/>
</dbReference>
<evidence type="ECO:0000313" key="11">
    <source>
        <dbReference type="Proteomes" id="UP000184322"/>
    </source>
</evidence>
<dbReference type="Pfam" id="PF00308">
    <property type="entry name" value="Bac_DnaA"/>
    <property type="match status" value="1"/>
</dbReference>
<dbReference type="CDD" id="cd06571">
    <property type="entry name" value="Bac_DnaA_C"/>
    <property type="match status" value="1"/>
</dbReference>
<evidence type="ECO:0000256" key="3">
    <source>
        <dbReference type="ARBA" id="ARBA00022741"/>
    </source>
</evidence>
<evidence type="ECO:0000313" key="10">
    <source>
        <dbReference type="EMBL" id="APJ38353.1"/>
    </source>
</evidence>
<dbReference type="GO" id="GO:0005524">
    <property type="term" value="F:ATP binding"/>
    <property type="evidence" value="ECO:0007669"/>
    <property type="project" value="UniProtKB-KW"/>
</dbReference>
<dbReference type="AlphaFoldDB" id="A0A1L4FRW6"/>
<dbReference type="Gene3D" id="3.40.50.300">
    <property type="entry name" value="P-loop containing nucleotide triphosphate hydrolases"/>
    <property type="match status" value="1"/>
</dbReference>
<reference evidence="11" key="1">
    <citation type="submission" date="2016-10" db="EMBL/GenBank/DDBJ databases">
        <authorList>
            <person name="Beylefeld A."/>
            <person name="Abolnik C."/>
        </authorList>
    </citation>
    <scope>NUCLEOTIDE SEQUENCE [LARGE SCALE GENOMIC DNA]</scope>
    <source>
        <strain evidence="11">B359_6</strain>
    </source>
</reference>
<feature type="domain" description="Chromosomal replication initiator DnaA C-terminal" evidence="9">
    <location>
        <begin position="401"/>
        <end position="469"/>
    </location>
</feature>
<dbReference type="Gene3D" id="1.10.1750.10">
    <property type="match status" value="1"/>
</dbReference>
<dbReference type="PANTHER" id="PTHR30050">
    <property type="entry name" value="CHROMOSOMAL REPLICATION INITIATOR PROTEIN DNAA"/>
    <property type="match status" value="1"/>
</dbReference>
<dbReference type="SUPFAM" id="SSF48295">
    <property type="entry name" value="TrpR-like"/>
    <property type="match status" value="1"/>
</dbReference>
<keyword evidence="6 7" id="KW-0238">DNA-binding</keyword>
<evidence type="ECO:0000256" key="7">
    <source>
        <dbReference type="RuleBase" id="RU000577"/>
    </source>
</evidence>
<dbReference type="InterPro" id="IPR013159">
    <property type="entry name" value="DnaA_C"/>
</dbReference>
<keyword evidence="1" id="KW-0963">Cytoplasm</keyword>
<evidence type="ECO:0000256" key="4">
    <source>
        <dbReference type="ARBA" id="ARBA00022840"/>
    </source>
</evidence>
<dbReference type="Gene3D" id="1.10.8.60">
    <property type="match status" value="1"/>
</dbReference>
<dbReference type="GO" id="GO:0006270">
    <property type="term" value="P:DNA replication initiation"/>
    <property type="evidence" value="ECO:0007669"/>
    <property type="project" value="InterPro"/>
</dbReference>
<dbReference type="Proteomes" id="UP000184322">
    <property type="component" value="Chromosome"/>
</dbReference>
<keyword evidence="3 7" id="KW-0547">Nucleotide-binding</keyword>
<dbReference type="GO" id="GO:0006275">
    <property type="term" value="P:regulation of DNA replication"/>
    <property type="evidence" value="ECO:0007669"/>
    <property type="project" value="InterPro"/>
</dbReference>
<organism evidence="10 11">
    <name type="scientific">Mycoplasmopsis pullorum</name>
    <dbReference type="NCBI Taxonomy" id="48003"/>
    <lineage>
        <taxon>Bacteria</taxon>
        <taxon>Bacillati</taxon>
        <taxon>Mycoplasmatota</taxon>
        <taxon>Mycoplasmoidales</taxon>
        <taxon>Metamycoplasmataceae</taxon>
        <taxon>Mycoplasmopsis</taxon>
    </lineage>
</organism>
<name>A0A1L4FRW6_9BACT</name>
<dbReference type="InterPro" id="IPR013317">
    <property type="entry name" value="DnaA_dom"/>
</dbReference>
<dbReference type="InterPro" id="IPR027417">
    <property type="entry name" value="P-loop_NTPase"/>
</dbReference>
<evidence type="ECO:0000256" key="1">
    <source>
        <dbReference type="ARBA" id="ARBA00022490"/>
    </source>
</evidence>
<dbReference type="Pfam" id="PF08299">
    <property type="entry name" value="Bac_DnaA_C"/>
    <property type="match status" value="1"/>
</dbReference>